<dbReference type="Proteomes" id="UP000001873">
    <property type="component" value="Chromosome"/>
</dbReference>
<name>B4U4L5_STREM</name>
<sequence length="45" mass="4993">MAVAVSLGLAICRWQDQLVLCCCARINRQLVLTVAKGRYQRGMLA</sequence>
<dbReference type="EMBL" id="CP001129">
    <property type="protein sequence ID" value="ACG62932.1"/>
    <property type="molecule type" value="Genomic_DNA"/>
</dbReference>
<organism evidence="1 2">
    <name type="scientific">Streptococcus equi subsp. zooepidemicus (strain MGCS10565)</name>
    <dbReference type="NCBI Taxonomy" id="552526"/>
    <lineage>
        <taxon>Bacteria</taxon>
        <taxon>Bacillati</taxon>
        <taxon>Bacillota</taxon>
        <taxon>Bacilli</taxon>
        <taxon>Lactobacillales</taxon>
        <taxon>Streptococcaceae</taxon>
        <taxon>Streptococcus</taxon>
    </lineage>
</organism>
<evidence type="ECO:0000313" key="1">
    <source>
        <dbReference type="EMBL" id="ACG62932.1"/>
    </source>
</evidence>
<accession>B4U4L5</accession>
<evidence type="ECO:0000313" key="2">
    <source>
        <dbReference type="Proteomes" id="UP000001873"/>
    </source>
</evidence>
<dbReference type="KEGG" id="sez:Sez_1601"/>
<dbReference type="HOGENOM" id="CLU_3205655_0_0_9"/>
<protein>
    <submittedName>
        <fullName evidence="1">Uncharacterized protein</fullName>
    </submittedName>
</protein>
<reference evidence="1 2" key="1">
    <citation type="journal article" date="2008" name="PLoS ONE">
        <title>Genome sequence of a lancefield group C Streptococcus zooepidemicus strain causing epidemic nephritis: new information about an old disease.</title>
        <authorList>
            <person name="Beres S.B."/>
            <person name="Sesso R."/>
            <person name="Pinto S.W.L."/>
            <person name="Hoe N.P."/>
            <person name="Porcella S.F."/>
            <person name="Deleo F.R."/>
            <person name="Musser J.M."/>
        </authorList>
    </citation>
    <scope>NUCLEOTIDE SEQUENCE [LARGE SCALE GENOMIC DNA]</scope>
    <source>
        <strain evidence="1 2">MGCS10565</strain>
    </source>
</reference>
<proteinExistence type="predicted"/>
<gene>
    <name evidence="1" type="ordered locus">Sez_1601</name>
</gene>
<dbReference type="AlphaFoldDB" id="B4U4L5"/>